<dbReference type="Proteomes" id="UP000825729">
    <property type="component" value="Unassembled WGS sequence"/>
</dbReference>
<accession>A0AAV7F7H6</accession>
<gene>
    <name evidence="1" type="ORF">H6P81_000713</name>
</gene>
<name>A0AAV7F7H6_ARIFI</name>
<dbReference type="EMBL" id="JAINDJ010000002">
    <property type="protein sequence ID" value="KAG9456205.1"/>
    <property type="molecule type" value="Genomic_DNA"/>
</dbReference>
<evidence type="ECO:0000313" key="2">
    <source>
        <dbReference type="Proteomes" id="UP000825729"/>
    </source>
</evidence>
<reference evidence="1 2" key="1">
    <citation type="submission" date="2021-07" db="EMBL/GenBank/DDBJ databases">
        <title>The Aristolochia fimbriata genome: insights into angiosperm evolution, floral development and chemical biosynthesis.</title>
        <authorList>
            <person name="Jiao Y."/>
        </authorList>
    </citation>
    <scope>NUCLEOTIDE SEQUENCE [LARGE SCALE GENOMIC DNA]</scope>
    <source>
        <strain evidence="1">IBCAS-2021</strain>
        <tissue evidence="1">Leaf</tissue>
    </source>
</reference>
<dbReference type="AlphaFoldDB" id="A0AAV7F7H6"/>
<protein>
    <submittedName>
        <fullName evidence="1">Uncharacterized protein</fullName>
    </submittedName>
</protein>
<comment type="caution">
    <text evidence="1">The sequence shown here is derived from an EMBL/GenBank/DDBJ whole genome shotgun (WGS) entry which is preliminary data.</text>
</comment>
<sequence length="97" mass="11036">MLTIKYDIKEFVRRYDLADIYRGSRRSDGMAVGRKVVHNFLTPMEEIQELERMEDAPLLDKFFDKKDEYAVIVLKSFPESAEGVVSPSGDVAVDGSC</sequence>
<keyword evidence="2" id="KW-1185">Reference proteome</keyword>
<proteinExistence type="predicted"/>
<evidence type="ECO:0000313" key="1">
    <source>
        <dbReference type="EMBL" id="KAG9456205.1"/>
    </source>
</evidence>
<organism evidence="1 2">
    <name type="scientific">Aristolochia fimbriata</name>
    <name type="common">White veined hardy Dutchman's pipe vine</name>
    <dbReference type="NCBI Taxonomy" id="158543"/>
    <lineage>
        <taxon>Eukaryota</taxon>
        <taxon>Viridiplantae</taxon>
        <taxon>Streptophyta</taxon>
        <taxon>Embryophyta</taxon>
        <taxon>Tracheophyta</taxon>
        <taxon>Spermatophyta</taxon>
        <taxon>Magnoliopsida</taxon>
        <taxon>Magnoliidae</taxon>
        <taxon>Piperales</taxon>
        <taxon>Aristolochiaceae</taxon>
        <taxon>Aristolochia</taxon>
    </lineage>
</organism>